<dbReference type="AlphaFoldDB" id="A0A6M4IUF6"/>
<reference evidence="11 12" key="1">
    <citation type="submission" date="2020-05" db="EMBL/GenBank/DDBJ databases">
        <title>Complete genome sequence of Gemmatimonas greenlandica TET16.</title>
        <authorList>
            <person name="Zeng Y."/>
        </authorList>
    </citation>
    <scope>NUCLEOTIDE SEQUENCE [LARGE SCALE GENOMIC DNA]</scope>
    <source>
        <strain evidence="11 12">TET16</strain>
    </source>
</reference>
<dbReference type="Pfam" id="PF01011">
    <property type="entry name" value="PQQ"/>
    <property type="match status" value="2"/>
</dbReference>
<evidence type="ECO:0000256" key="7">
    <source>
        <dbReference type="ARBA" id="ARBA00023004"/>
    </source>
</evidence>
<keyword evidence="5 9" id="KW-0732">Signal</keyword>
<dbReference type="Proteomes" id="UP000500938">
    <property type="component" value="Chromosome"/>
</dbReference>
<dbReference type="SMART" id="SM00564">
    <property type="entry name" value="PQQ"/>
    <property type="match status" value="6"/>
</dbReference>
<keyword evidence="7 8" id="KW-0408">Iron</keyword>
<dbReference type="CDD" id="cd10280">
    <property type="entry name" value="PQQ_mGDH"/>
    <property type="match status" value="1"/>
</dbReference>
<dbReference type="GO" id="GO:0046872">
    <property type="term" value="F:metal ion binding"/>
    <property type="evidence" value="ECO:0007669"/>
    <property type="project" value="UniProtKB-KW"/>
</dbReference>
<keyword evidence="4 8" id="KW-0479">Metal-binding</keyword>
<evidence type="ECO:0000256" key="8">
    <source>
        <dbReference type="PROSITE-ProRule" id="PRU00433"/>
    </source>
</evidence>
<evidence type="ECO:0000256" key="2">
    <source>
        <dbReference type="ARBA" id="ARBA00008156"/>
    </source>
</evidence>
<organism evidence="11 12">
    <name type="scientific">Gemmatimonas groenlandica</name>
    <dbReference type="NCBI Taxonomy" id="2732249"/>
    <lineage>
        <taxon>Bacteria</taxon>
        <taxon>Pseudomonadati</taxon>
        <taxon>Gemmatimonadota</taxon>
        <taxon>Gemmatimonadia</taxon>
        <taxon>Gemmatimonadales</taxon>
        <taxon>Gemmatimonadaceae</taxon>
        <taxon>Gemmatimonas</taxon>
    </lineage>
</organism>
<protein>
    <submittedName>
        <fullName evidence="11">Pyrroloquinoline quinone-dependent dehydrogenase</fullName>
    </submittedName>
</protein>
<evidence type="ECO:0000256" key="5">
    <source>
        <dbReference type="ARBA" id="ARBA00022729"/>
    </source>
</evidence>
<evidence type="ECO:0000259" key="10">
    <source>
        <dbReference type="PROSITE" id="PS51007"/>
    </source>
</evidence>
<dbReference type="InterPro" id="IPR036909">
    <property type="entry name" value="Cyt_c-like_dom_sf"/>
</dbReference>
<dbReference type="InterPro" id="IPR002372">
    <property type="entry name" value="PQQ_rpt_dom"/>
</dbReference>
<feature type="domain" description="Cytochrome c" evidence="10">
    <location>
        <begin position="455"/>
        <end position="531"/>
    </location>
</feature>
<gene>
    <name evidence="11" type="ORF">HKW67_18680</name>
</gene>
<keyword evidence="3 8" id="KW-0349">Heme</keyword>
<dbReference type="InterPro" id="IPR009056">
    <property type="entry name" value="Cyt_c-like_dom"/>
</dbReference>
<dbReference type="GO" id="GO:0016020">
    <property type="term" value="C:membrane"/>
    <property type="evidence" value="ECO:0007669"/>
    <property type="project" value="InterPro"/>
</dbReference>
<dbReference type="RefSeq" id="WP_171226824.1">
    <property type="nucleotide sequence ID" value="NZ_CP053085.1"/>
</dbReference>
<dbReference type="InterPro" id="IPR011047">
    <property type="entry name" value="Quinoprotein_ADH-like_sf"/>
</dbReference>
<sequence>MSRALIPLLLAATTLQAQTTGRSADWPVYGGSEDHTHYSTLSQISPANVKQLKVAWTFETKDEFTGSEMQANPIVIDGVMYATTPKLHVIALNAATGAPIWRFDPNNGAAPTSRIRHRGVVVTGDRVIFNYRNRLYALDRKTGRPIKTFGDSGWVDLRQGLGRPVEGLSVSASTPGVVFEDLLIIGSSVPEALPSAPGDIRAFDINTGKLRWSFHTIPHPGEPGYETWPPDAWKIAGGANAWAGVTIDTKRAMVFAATGSASYDFYGANRLGDNLYANSVLALDARTGKYVWHYQVLKHDLWDRDLPAAPALVTITRGGRKIDAVAQITKTGHTWLFEREKGTPLFPVEEQKMPGIALGDDKPAASQFFPTMPAPFARQQLTRNDLTNRTPAARAAALKTFNEYKTGHPFDAPNTQGTIVYPGVDGGGEWGGPAFDPTTGLLYVNSNEMAWLLKLVPRSDKSLYAANCAGCHGEKMQGSAAGPTLMDIAKRRSKEQLATIIKEGTGRMPAFGTALEGGAVNDIVNYLLTGKDNSAALVGTTPYMLPYRTAFFDIFLDHEGYPGIKPPWGTLNAIDLNAGTIKWSIPFGEYPKLAAKGIKNTGTDNYGGAIVTENGLLIIAATTYDNKIRAYDKRNGRLLWEAKLPAAGNATPSTYMVDGKQYLVIACGGGKNGAPSGGTYVAFALP</sequence>
<comment type="similarity">
    <text evidence="2">Belongs to the bacterial PQQ dehydrogenase family.</text>
</comment>
<dbReference type="PANTHER" id="PTHR32303:SF4">
    <property type="entry name" value="QUINOPROTEIN GLUCOSE DEHYDROGENASE"/>
    <property type="match status" value="1"/>
</dbReference>
<dbReference type="GO" id="GO:0016614">
    <property type="term" value="F:oxidoreductase activity, acting on CH-OH group of donors"/>
    <property type="evidence" value="ECO:0007669"/>
    <property type="project" value="InterPro"/>
</dbReference>
<keyword evidence="6" id="KW-0560">Oxidoreductase</keyword>
<feature type="signal peptide" evidence="9">
    <location>
        <begin position="1"/>
        <end position="17"/>
    </location>
</feature>
<dbReference type="Gene3D" id="1.10.760.10">
    <property type="entry name" value="Cytochrome c-like domain"/>
    <property type="match status" value="1"/>
</dbReference>
<dbReference type="GO" id="GO:0009055">
    <property type="term" value="F:electron transfer activity"/>
    <property type="evidence" value="ECO:0007669"/>
    <property type="project" value="InterPro"/>
</dbReference>
<dbReference type="SUPFAM" id="SSF50998">
    <property type="entry name" value="Quinoprotein alcohol dehydrogenase-like"/>
    <property type="match status" value="1"/>
</dbReference>
<evidence type="ECO:0000313" key="12">
    <source>
        <dbReference type="Proteomes" id="UP000500938"/>
    </source>
</evidence>
<feature type="chain" id="PRO_5026984985" evidence="9">
    <location>
        <begin position="18"/>
        <end position="686"/>
    </location>
</feature>
<dbReference type="GO" id="GO:0048038">
    <property type="term" value="F:quinone binding"/>
    <property type="evidence" value="ECO:0007669"/>
    <property type="project" value="InterPro"/>
</dbReference>
<keyword evidence="12" id="KW-1185">Reference proteome</keyword>
<evidence type="ECO:0000313" key="11">
    <source>
        <dbReference type="EMBL" id="QJR37389.1"/>
    </source>
</evidence>
<evidence type="ECO:0000256" key="6">
    <source>
        <dbReference type="ARBA" id="ARBA00023002"/>
    </source>
</evidence>
<dbReference type="InterPro" id="IPR018391">
    <property type="entry name" value="PQQ_b-propeller_rpt"/>
</dbReference>
<dbReference type="InterPro" id="IPR017511">
    <property type="entry name" value="PQQ_mDH"/>
</dbReference>
<dbReference type="Gene3D" id="2.140.10.10">
    <property type="entry name" value="Quinoprotein alcohol dehydrogenase-like superfamily"/>
    <property type="match status" value="2"/>
</dbReference>
<dbReference type="GO" id="GO:0020037">
    <property type="term" value="F:heme binding"/>
    <property type="evidence" value="ECO:0007669"/>
    <property type="project" value="InterPro"/>
</dbReference>
<evidence type="ECO:0000256" key="1">
    <source>
        <dbReference type="ARBA" id="ARBA00001931"/>
    </source>
</evidence>
<dbReference type="PANTHER" id="PTHR32303">
    <property type="entry name" value="QUINOPROTEIN ALCOHOL DEHYDROGENASE (CYTOCHROME C)"/>
    <property type="match status" value="1"/>
</dbReference>
<evidence type="ECO:0000256" key="3">
    <source>
        <dbReference type="ARBA" id="ARBA00022617"/>
    </source>
</evidence>
<proteinExistence type="inferred from homology"/>
<dbReference type="SUPFAM" id="SSF46626">
    <property type="entry name" value="Cytochrome c"/>
    <property type="match status" value="1"/>
</dbReference>
<dbReference type="EMBL" id="CP053085">
    <property type="protein sequence ID" value="QJR37389.1"/>
    <property type="molecule type" value="Genomic_DNA"/>
</dbReference>
<evidence type="ECO:0000256" key="4">
    <source>
        <dbReference type="ARBA" id="ARBA00022723"/>
    </source>
</evidence>
<accession>A0A6M4IUF6</accession>
<evidence type="ECO:0000256" key="9">
    <source>
        <dbReference type="SAM" id="SignalP"/>
    </source>
</evidence>
<dbReference type="KEGG" id="ggr:HKW67_18680"/>
<name>A0A6M4IUF6_9BACT</name>
<comment type="cofactor">
    <cofactor evidence="1">
        <name>pyrroloquinoline quinone</name>
        <dbReference type="ChEBI" id="CHEBI:58442"/>
    </cofactor>
</comment>
<dbReference type="PROSITE" id="PS51007">
    <property type="entry name" value="CYTC"/>
    <property type="match status" value="1"/>
</dbReference>